<evidence type="ECO:0000313" key="6">
    <source>
        <dbReference type="EMBL" id="TFA99342.1"/>
    </source>
</evidence>
<dbReference type="EMBL" id="PPTA01000014">
    <property type="protein sequence ID" value="TFA99342.1"/>
    <property type="molecule type" value="Genomic_DNA"/>
</dbReference>
<dbReference type="PANTHER" id="PTHR23113:SF363">
    <property type="entry name" value="PROTEIN SON OF SEVENLESS"/>
    <property type="match status" value="1"/>
</dbReference>
<dbReference type="Gene3D" id="1.20.870.10">
    <property type="entry name" value="Son of sevenless (SoS) protein Chain: S domain 1"/>
    <property type="match status" value="1"/>
</dbReference>
<feature type="region of interest" description="Disordered" evidence="3">
    <location>
        <begin position="1531"/>
        <end position="1551"/>
    </location>
</feature>
<evidence type="ECO:0000256" key="3">
    <source>
        <dbReference type="SAM" id="MobiDB-lite"/>
    </source>
</evidence>
<dbReference type="Proteomes" id="UP001642720">
    <property type="component" value="Unassembled WGS sequence"/>
</dbReference>
<dbReference type="SMART" id="SM00229">
    <property type="entry name" value="RasGEFN"/>
    <property type="match status" value="1"/>
</dbReference>
<feature type="region of interest" description="Disordered" evidence="3">
    <location>
        <begin position="204"/>
        <end position="231"/>
    </location>
</feature>
<feature type="compositionally biased region" description="Polar residues" evidence="3">
    <location>
        <begin position="1350"/>
        <end position="1364"/>
    </location>
</feature>
<keyword evidence="7" id="KW-1185">Reference proteome</keyword>
<dbReference type="Gene3D" id="1.10.840.10">
    <property type="entry name" value="Ras guanine-nucleotide exchange factors catalytic domain"/>
    <property type="match status" value="1"/>
</dbReference>
<feature type="region of interest" description="Disordered" evidence="3">
    <location>
        <begin position="579"/>
        <end position="609"/>
    </location>
</feature>
<feature type="region of interest" description="Disordered" evidence="3">
    <location>
        <begin position="1270"/>
        <end position="1314"/>
    </location>
</feature>
<evidence type="ECO:0000259" key="5">
    <source>
        <dbReference type="PROSITE" id="PS50212"/>
    </source>
</evidence>
<organism evidence="6 7">
    <name type="scientific">Trichoderma ghanense</name>
    <dbReference type="NCBI Taxonomy" id="65468"/>
    <lineage>
        <taxon>Eukaryota</taxon>
        <taxon>Fungi</taxon>
        <taxon>Dikarya</taxon>
        <taxon>Ascomycota</taxon>
        <taxon>Pezizomycotina</taxon>
        <taxon>Sordariomycetes</taxon>
        <taxon>Hypocreomycetidae</taxon>
        <taxon>Hypocreales</taxon>
        <taxon>Hypocreaceae</taxon>
        <taxon>Trichoderma</taxon>
    </lineage>
</organism>
<feature type="domain" description="N-terminal Ras-GEF" evidence="5">
    <location>
        <begin position="392"/>
        <end position="519"/>
    </location>
</feature>
<feature type="compositionally biased region" description="Basic and acidic residues" evidence="3">
    <location>
        <begin position="1274"/>
        <end position="1292"/>
    </location>
</feature>
<dbReference type="PANTHER" id="PTHR23113">
    <property type="entry name" value="GUANINE NUCLEOTIDE EXCHANGE FACTOR"/>
    <property type="match status" value="1"/>
</dbReference>
<dbReference type="RefSeq" id="XP_073555544.1">
    <property type="nucleotide sequence ID" value="XM_073705917.1"/>
</dbReference>
<dbReference type="InterPro" id="IPR000651">
    <property type="entry name" value="Ras-like_Gua-exchang_fac_N"/>
</dbReference>
<feature type="region of interest" description="Disordered" evidence="3">
    <location>
        <begin position="860"/>
        <end position="887"/>
    </location>
</feature>
<dbReference type="InterPro" id="IPR008937">
    <property type="entry name" value="Ras-like_GEF"/>
</dbReference>
<dbReference type="SMART" id="SM00147">
    <property type="entry name" value="RasGEF"/>
    <property type="match status" value="1"/>
</dbReference>
<feature type="region of interest" description="Disordered" evidence="3">
    <location>
        <begin position="956"/>
        <end position="1001"/>
    </location>
</feature>
<feature type="compositionally biased region" description="Basic residues" evidence="3">
    <location>
        <begin position="681"/>
        <end position="692"/>
    </location>
</feature>
<dbReference type="Pfam" id="PF00617">
    <property type="entry name" value="RasGEF"/>
    <property type="match status" value="1"/>
</dbReference>
<dbReference type="Pfam" id="PF00618">
    <property type="entry name" value="RasGEF_N"/>
    <property type="match status" value="1"/>
</dbReference>
<dbReference type="InterPro" id="IPR023578">
    <property type="entry name" value="Ras_GEF_dom_sf"/>
</dbReference>
<evidence type="ECO:0000256" key="2">
    <source>
        <dbReference type="PROSITE-ProRule" id="PRU00168"/>
    </source>
</evidence>
<dbReference type="PROSITE" id="PS50212">
    <property type="entry name" value="RASGEF_NTER"/>
    <property type="match status" value="1"/>
</dbReference>
<feature type="compositionally biased region" description="Polar residues" evidence="3">
    <location>
        <begin position="590"/>
        <end position="602"/>
    </location>
</feature>
<keyword evidence="1 2" id="KW-0344">Guanine-nucleotide releasing factor</keyword>
<feature type="compositionally biased region" description="Polar residues" evidence="3">
    <location>
        <begin position="1081"/>
        <end position="1092"/>
    </location>
</feature>
<dbReference type="InterPro" id="IPR036964">
    <property type="entry name" value="RASGEF_cat_dom_sf"/>
</dbReference>
<protein>
    <submittedName>
        <fullName evidence="6">Guanine nucleotide exchange factor LTE1</fullName>
    </submittedName>
</protein>
<dbReference type="CDD" id="cd06224">
    <property type="entry name" value="REM"/>
    <property type="match status" value="1"/>
</dbReference>
<evidence type="ECO:0000256" key="1">
    <source>
        <dbReference type="ARBA" id="ARBA00022658"/>
    </source>
</evidence>
<feature type="region of interest" description="Disordered" evidence="3">
    <location>
        <begin position="1350"/>
        <end position="1379"/>
    </location>
</feature>
<feature type="region of interest" description="Disordered" evidence="3">
    <location>
        <begin position="1019"/>
        <end position="1092"/>
    </location>
</feature>
<evidence type="ECO:0000313" key="7">
    <source>
        <dbReference type="Proteomes" id="UP001642720"/>
    </source>
</evidence>
<feature type="region of interest" description="Disordered" evidence="3">
    <location>
        <begin position="1413"/>
        <end position="1484"/>
    </location>
</feature>
<feature type="region of interest" description="Disordered" evidence="3">
    <location>
        <begin position="39"/>
        <end position="100"/>
    </location>
</feature>
<proteinExistence type="predicted"/>
<dbReference type="InterPro" id="IPR001895">
    <property type="entry name" value="RASGEF_cat_dom"/>
</dbReference>
<feature type="region of interest" description="Disordered" evidence="3">
    <location>
        <begin position="681"/>
        <end position="710"/>
    </location>
</feature>
<feature type="region of interest" description="Disordered" evidence="3">
    <location>
        <begin position="296"/>
        <end position="325"/>
    </location>
</feature>
<comment type="caution">
    <text evidence="6">The sequence shown here is derived from an EMBL/GenBank/DDBJ whole genome shotgun (WGS) entry which is preliminary data.</text>
</comment>
<feature type="region of interest" description="Disordered" evidence="3">
    <location>
        <begin position="244"/>
        <end position="266"/>
    </location>
</feature>
<accession>A0ABY2GTS5</accession>
<dbReference type="GeneID" id="300580367"/>
<feature type="domain" description="Ras-GEF" evidence="4">
    <location>
        <begin position="1570"/>
        <end position="1814"/>
    </location>
</feature>
<evidence type="ECO:0000259" key="4">
    <source>
        <dbReference type="PROSITE" id="PS50009"/>
    </source>
</evidence>
<feature type="compositionally biased region" description="Polar residues" evidence="3">
    <location>
        <begin position="693"/>
        <end position="710"/>
    </location>
</feature>
<feature type="compositionally biased region" description="Polar residues" evidence="3">
    <location>
        <begin position="39"/>
        <end position="51"/>
    </location>
</feature>
<sequence length="1817" mass="199647">MDAGEPPLVAARSTLALRPKLSTKRRKALQLKSIQTTIPSAAANYDNTTRKVSGGSVSDAKDTSPPKPSTKVKRKPSTTGRPIVPLAEQRSITRTLSLGKRDAEKDRWDVAPDGASAGREGRQFSVVNVGNNGKLFLRPSVRRGNKRYPQPNFTFPITPPGTAGLEGAYPENCDEPLKPPMNHHDNQFTPTPRTSAIPANYISDPNTLPSTSQHRRAVSDGTVRDFNSPTATDTEGYRIVITKPTHGDHHRPKTTDHLDDPDTDGVPVLNINIPSWKLGTPRFSTRGTPMFRGSSYAPTDEFHSNSRASLHHSSERSLGAPLRGLGSRRPSHLVIPQLRFPRTSLASSQASARPRRAVPSAYVSHLVIEPEMFDDLTFKPACDDKLIVRYSPSGSVTAATPSRLVAEITSPSFLDYELISDFFLTFRAFLEPEILLRMLMARLRWALERTDEVGMIVRVRTFVAMRHWILNYFVDDFVLDYDLRVLFCILLNDFVDELSQDAKERRVQLKILTELKKCWRRVCAHYWDGPDFDDSLGPQAPVAPGGIAGYRDPSLDPTFWDREGIDPPQWHAVSAMPDGVGDETEPSSDVLPTSTNMENFTLSEDRPGTPEHQMITNPMLGNGPASPLSIASMDIVSCSFPSKNVRSLNPNSSQPLAAHPVYSTSPILPPGAIATTPKALAGKRVRPAHSHSRNNSATDSLRGTSFDHSPSQDVDLHMVLQSAGNLVRGNILPPGQPFVDIEADTPTGDHRQTTIFQPISRHGTKDRIFGVAMSGSGMKKFLGGVRRALNTRGQWSSGSHTSLPAVASLASHTISIDQLPGAAFTSRGGHTQSTVRPLVRIDVLGAEVAEDFKRAIREEEEAAEAERLGLPKPSPKPSRTIPGPMEYSAAHMDSTTADYAPEKPRSRPLSDMGITTGSQSIVIVDDTAPLDRSKMHDRLPATTFDPSVGGLSVGSFLTAGGDPTPPTTPPAHLMAGTPRKSSSLFDQLAAPPSTSQAEPLPTFVSDMAAALGGGPYNMCPSDDAGRSSFSTLRRGSQRHPVPNRGTLRIHQRHQSTNTRQSTYSFRRRASFSSRLERRSTARSFDATTTSSMLDEEYGTPAAEPLRMLRRRPGGYLRDAAKVGGLNNQRTVRKSHSVASFTSYSDSIRSSYLLGSQTEQDDDDRSYAGVVEEHLPRDRHKIFSVGQLTGKPPKRHLSLISTHSSKPIMRPSFEIEARKLAQIPDEDDGGIESALLKLEGRYRPKTRSLDLFRQTAMIDADEFGTPADAAASYAKENKNSRSERSSMVDDHRTQQSQDLAQDKGKQPVSSAYSRDTMIARTEMTNLETRSFLTADSDESYCSIPLLERGLTNDSQSRGETSQWTDRSVLRGSSDEDDAAPSAAALERRDVSHQVSDSQLSFAFVEKTESIENIKAGKVTPPPVDDQSFLEDASIGGSDLSSELSPSEGESVHNHSGRGAAFSISSQPHPFGDPLGTPRSNSSSAPMTLAQALAMSPVMRSPVMANLERTLDPEQIWSQKPLPVSPELFQGTSHKAEHEPPHTTDAPAQQAPEETPKMLQYSVHLPFILAFPSDILAQQFTLIEKDALNDIDWRELIEMNWRNATSNDSRSWVDFLRNTNAHGVEVVVARFNIMVKWAISEVVLTQHIEERARCIIKLIHIAAHCRRYRNFATLAQLTIALSSAEVSRLSKTWDLVPARDLNTLGELEALVTPTRNFYNLRAEMEVGSDGGCIPFVGIYTHDLLFNAQRASEIASSPATPPLINFERCRIAASVIKTLLRLLEASTRYTFQPVEGITERCLWMGALSDDEIRRHSEALE</sequence>
<dbReference type="SUPFAM" id="SSF48366">
    <property type="entry name" value="Ras GEF"/>
    <property type="match status" value="1"/>
</dbReference>
<reference evidence="6 7" key="1">
    <citation type="submission" date="2018-01" db="EMBL/GenBank/DDBJ databases">
        <title>Genome characterization of the sugarcane-associated fungus Trichoderma ghanense CCMA-1212 and their application in lignocelulose bioconversion.</title>
        <authorList>
            <person name="Steindorff A.S."/>
            <person name="Mendes T.D."/>
            <person name="Vilela E.S.D."/>
            <person name="Rodrigues D.S."/>
            <person name="Formighieri E.F."/>
            <person name="Melo I.S."/>
            <person name="Favaro L.C.L."/>
        </authorList>
    </citation>
    <scope>NUCLEOTIDE SEQUENCE [LARGE SCALE GENOMIC DNA]</scope>
    <source>
        <strain evidence="6 7">CCMA-1212</strain>
    </source>
</reference>
<feature type="compositionally biased region" description="Low complexity" evidence="3">
    <location>
        <begin position="1434"/>
        <end position="1447"/>
    </location>
</feature>
<name>A0ABY2GTS5_9HYPO</name>
<dbReference type="PROSITE" id="PS50009">
    <property type="entry name" value="RASGEF_CAT"/>
    <property type="match status" value="1"/>
</dbReference>
<gene>
    <name evidence="6" type="ORF">CCMA1212_008805</name>
</gene>